<dbReference type="Proteomes" id="UP000261620">
    <property type="component" value="Unplaced"/>
</dbReference>
<dbReference type="AlphaFoldDB" id="A0A3Q3X753"/>
<protein>
    <recommendedName>
        <fullName evidence="4">B30.2/SPRY domain-containing protein</fullName>
    </recommendedName>
</protein>
<evidence type="ECO:0000256" key="3">
    <source>
        <dbReference type="ARBA" id="ARBA00022833"/>
    </source>
</evidence>
<organism evidence="5 6">
    <name type="scientific">Mola mola</name>
    <name type="common">Ocean sunfish</name>
    <name type="synonym">Tetraodon mola</name>
    <dbReference type="NCBI Taxonomy" id="94237"/>
    <lineage>
        <taxon>Eukaryota</taxon>
        <taxon>Metazoa</taxon>
        <taxon>Chordata</taxon>
        <taxon>Craniata</taxon>
        <taxon>Vertebrata</taxon>
        <taxon>Euteleostomi</taxon>
        <taxon>Actinopterygii</taxon>
        <taxon>Neopterygii</taxon>
        <taxon>Teleostei</taxon>
        <taxon>Neoteleostei</taxon>
        <taxon>Acanthomorphata</taxon>
        <taxon>Eupercaria</taxon>
        <taxon>Tetraodontiformes</taxon>
        <taxon>Molidae</taxon>
        <taxon>Mola</taxon>
    </lineage>
</organism>
<keyword evidence="1" id="KW-0479">Metal-binding</keyword>
<proteinExistence type="predicted"/>
<keyword evidence="2" id="KW-0863">Zinc-finger</keyword>
<accession>A0A3Q3X753</accession>
<dbReference type="Pfam" id="PF00622">
    <property type="entry name" value="SPRY"/>
    <property type="match status" value="1"/>
</dbReference>
<dbReference type="SUPFAM" id="SSF49899">
    <property type="entry name" value="Concanavalin A-like lectins/glucanases"/>
    <property type="match status" value="1"/>
</dbReference>
<evidence type="ECO:0000313" key="5">
    <source>
        <dbReference type="Ensembl" id="ENSMMOP00000021239.1"/>
    </source>
</evidence>
<dbReference type="InterPro" id="IPR043136">
    <property type="entry name" value="B30.2/SPRY_sf"/>
</dbReference>
<dbReference type="PROSITE" id="PS50188">
    <property type="entry name" value="B302_SPRY"/>
    <property type="match status" value="1"/>
</dbReference>
<evidence type="ECO:0000313" key="6">
    <source>
        <dbReference type="Proteomes" id="UP000261620"/>
    </source>
</evidence>
<dbReference type="GO" id="GO:0008270">
    <property type="term" value="F:zinc ion binding"/>
    <property type="evidence" value="ECO:0007669"/>
    <property type="project" value="UniProtKB-KW"/>
</dbReference>
<dbReference type="PANTHER" id="PTHR25465">
    <property type="entry name" value="B-BOX DOMAIN CONTAINING"/>
    <property type="match status" value="1"/>
</dbReference>
<dbReference type="InterPro" id="IPR051051">
    <property type="entry name" value="E3_ubiq-ligase_TRIM/RNF"/>
</dbReference>
<keyword evidence="6" id="KW-1185">Reference proteome</keyword>
<dbReference type="InterPro" id="IPR013320">
    <property type="entry name" value="ConA-like_dom_sf"/>
</dbReference>
<evidence type="ECO:0000259" key="4">
    <source>
        <dbReference type="PROSITE" id="PS50188"/>
    </source>
</evidence>
<dbReference type="Gene3D" id="2.60.120.920">
    <property type="match status" value="1"/>
</dbReference>
<reference evidence="5" key="1">
    <citation type="submission" date="2025-08" db="UniProtKB">
        <authorList>
            <consortium name="Ensembl"/>
        </authorList>
    </citation>
    <scope>IDENTIFICATION</scope>
</reference>
<sequence length="118" mass="13337">MMRWDGDDCCIGWNDQSWSIFCSAQGYTAWHKNMPTDITPPLLSNGNRVGVFLDWPAGTVSFYCFPSVVSSRKQIHLHTFHCTFSEPLYPAFGFGRTCEFGTDARLLPSSVYLGQIED</sequence>
<dbReference type="InterPro" id="IPR001870">
    <property type="entry name" value="B30.2/SPRY"/>
</dbReference>
<dbReference type="InterPro" id="IPR003877">
    <property type="entry name" value="SPRY_dom"/>
</dbReference>
<evidence type="ECO:0000256" key="1">
    <source>
        <dbReference type="ARBA" id="ARBA00022723"/>
    </source>
</evidence>
<name>A0A3Q3X753_MOLML</name>
<reference evidence="5" key="2">
    <citation type="submission" date="2025-09" db="UniProtKB">
        <authorList>
            <consortium name="Ensembl"/>
        </authorList>
    </citation>
    <scope>IDENTIFICATION</scope>
</reference>
<dbReference type="Ensembl" id="ENSMMOT00000021595.1">
    <property type="protein sequence ID" value="ENSMMOP00000021239.1"/>
    <property type="gene ID" value="ENSMMOG00000016151.1"/>
</dbReference>
<dbReference type="OMA" id="HNNREIN"/>
<dbReference type="STRING" id="94237.ENSMMOP00000021239"/>
<evidence type="ECO:0000256" key="2">
    <source>
        <dbReference type="ARBA" id="ARBA00022771"/>
    </source>
</evidence>
<dbReference type="PANTHER" id="PTHR25465:SF31">
    <property type="entry name" value="RING-TYPE DOMAIN-CONTAINING PROTEIN"/>
    <property type="match status" value="1"/>
</dbReference>
<feature type="domain" description="B30.2/SPRY" evidence="4">
    <location>
        <begin position="1"/>
        <end position="111"/>
    </location>
</feature>
<keyword evidence="3" id="KW-0862">Zinc</keyword>